<sequence length="302" mass="33138">MPSCLFVALPVLLWSTSVLAAPPVETAAVEGMLRVEVGAEETRTRPIRIGPGVSTTLLFDTEIQQDQVSLESREQFARVSTGGSILVLIPSNDLQQGETLNLSIPFRDAAPALPSRLTLTLVVDSGAVDRQVEVYRRARSAESYRLEVQQLRMELERLRQERIPQHGGVCEQAGFRGLLGATTSFPGISVGDNAMLMHCSQSCSLNVEKSWTYTAGKRRAVMLLLRAVDKKPWTIGRAVLVDRKGREWESLPAAQSGPITSQSSATLLLEFDMNNPELDGYQLNVSDEDGGRTVQWSGIKFP</sequence>
<dbReference type="Proteomes" id="UP000664052">
    <property type="component" value="Unassembled WGS sequence"/>
</dbReference>
<comment type="caution">
    <text evidence="2">The sequence shown here is derived from an EMBL/GenBank/DDBJ whole genome shotgun (WGS) entry which is preliminary data.</text>
</comment>
<evidence type="ECO:0000313" key="2">
    <source>
        <dbReference type="EMBL" id="MBN8226797.1"/>
    </source>
</evidence>
<organism evidence="2 3">
    <name type="scientific">Corallococcus macrosporus</name>
    <dbReference type="NCBI Taxonomy" id="35"/>
    <lineage>
        <taxon>Bacteria</taxon>
        <taxon>Pseudomonadati</taxon>
        <taxon>Myxococcota</taxon>
        <taxon>Myxococcia</taxon>
        <taxon>Myxococcales</taxon>
        <taxon>Cystobacterineae</taxon>
        <taxon>Myxococcaceae</taxon>
        <taxon>Corallococcus</taxon>
    </lineage>
</organism>
<name>A0ABS3D787_9BACT</name>
<keyword evidence="1" id="KW-0732">Signal</keyword>
<evidence type="ECO:0000313" key="3">
    <source>
        <dbReference type="Proteomes" id="UP000664052"/>
    </source>
</evidence>
<gene>
    <name evidence="2" type="ORF">JYK02_04660</name>
</gene>
<evidence type="ECO:0000256" key="1">
    <source>
        <dbReference type="SAM" id="SignalP"/>
    </source>
</evidence>
<proteinExistence type="predicted"/>
<dbReference type="InterPro" id="IPR011754">
    <property type="entry name" value="Mxa_paralog_2268"/>
</dbReference>
<feature type="signal peptide" evidence="1">
    <location>
        <begin position="1"/>
        <end position="20"/>
    </location>
</feature>
<dbReference type="Pfam" id="PF09544">
    <property type="entry name" value="DUF2381"/>
    <property type="match status" value="1"/>
</dbReference>
<dbReference type="EMBL" id="JAFIMU010000002">
    <property type="protein sequence ID" value="MBN8226797.1"/>
    <property type="molecule type" value="Genomic_DNA"/>
</dbReference>
<keyword evidence="3" id="KW-1185">Reference proteome</keyword>
<dbReference type="RefSeq" id="WP_207048623.1">
    <property type="nucleotide sequence ID" value="NZ_JAFIMU010000002.1"/>
</dbReference>
<protein>
    <submittedName>
        <fullName evidence="2">DUF2381 family protein</fullName>
    </submittedName>
</protein>
<reference evidence="2 3" key="1">
    <citation type="submission" date="2021-02" db="EMBL/GenBank/DDBJ databases">
        <title>De Novo genome assembly of isolated myxobacteria.</title>
        <authorList>
            <person name="Stevens D.C."/>
        </authorList>
    </citation>
    <scope>NUCLEOTIDE SEQUENCE [LARGE SCALE GENOMIC DNA]</scope>
    <source>
        <strain evidence="2 3">ATCC 29039</strain>
    </source>
</reference>
<feature type="chain" id="PRO_5046267877" evidence="1">
    <location>
        <begin position="21"/>
        <end position="302"/>
    </location>
</feature>
<accession>A0ABS3D787</accession>
<dbReference type="NCBIfam" id="TIGR02268">
    <property type="entry name" value="Myxococcus xanthus paralogous family TIGR02268"/>
    <property type="match status" value="1"/>
</dbReference>